<feature type="transmembrane region" description="Helical" evidence="1">
    <location>
        <begin position="20"/>
        <end position="41"/>
    </location>
</feature>
<evidence type="ECO:0000313" key="2">
    <source>
        <dbReference type="Ensembl" id="ENSHHUP00000046165.1"/>
    </source>
</evidence>
<dbReference type="AlphaFoldDB" id="A0A4W5N9K1"/>
<sequence>MRDQVLRVASHRKKEVLSRLHFSPVPVFGLGNWIPSVLYSWGR</sequence>
<keyword evidence="3" id="KW-1185">Reference proteome</keyword>
<keyword evidence="1" id="KW-1133">Transmembrane helix</keyword>
<reference evidence="2" key="3">
    <citation type="submission" date="2025-09" db="UniProtKB">
        <authorList>
            <consortium name="Ensembl"/>
        </authorList>
    </citation>
    <scope>IDENTIFICATION</scope>
</reference>
<dbReference type="Proteomes" id="UP000314982">
    <property type="component" value="Unassembled WGS sequence"/>
</dbReference>
<dbReference type="Ensembl" id="ENSHHUT00000047868.1">
    <property type="protein sequence ID" value="ENSHHUP00000046165.1"/>
    <property type="gene ID" value="ENSHHUG00000028138.1"/>
</dbReference>
<protein>
    <submittedName>
        <fullName evidence="2">Uncharacterized protein</fullName>
    </submittedName>
</protein>
<evidence type="ECO:0000256" key="1">
    <source>
        <dbReference type="SAM" id="Phobius"/>
    </source>
</evidence>
<proteinExistence type="predicted"/>
<dbReference type="STRING" id="62062.ENSHHUP00000046165"/>
<evidence type="ECO:0000313" key="3">
    <source>
        <dbReference type="Proteomes" id="UP000314982"/>
    </source>
</evidence>
<accession>A0A4W5N9K1</accession>
<reference evidence="2" key="2">
    <citation type="submission" date="2025-08" db="UniProtKB">
        <authorList>
            <consortium name="Ensembl"/>
        </authorList>
    </citation>
    <scope>IDENTIFICATION</scope>
</reference>
<keyword evidence="1" id="KW-0472">Membrane</keyword>
<organism evidence="2 3">
    <name type="scientific">Hucho hucho</name>
    <name type="common">huchen</name>
    <dbReference type="NCBI Taxonomy" id="62062"/>
    <lineage>
        <taxon>Eukaryota</taxon>
        <taxon>Metazoa</taxon>
        <taxon>Chordata</taxon>
        <taxon>Craniata</taxon>
        <taxon>Vertebrata</taxon>
        <taxon>Euteleostomi</taxon>
        <taxon>Actinopterygii</taxon>
        <taxon>Neopterygii</taxon>
        <taxon>Teleostei</taxon>
        <taxon>Protacanthopterygii</taxon>
        <taxon>Salmoniformes</taxon>
        <taxon>Salmonidae</taxon>
        <taxon>Salmoninae</taxon>
        <taxon>Hucho</taxon>
    </lineage>
</organism>
<reference evidence="3" key="1">
    <citation type="submission" date="2018-06" db="EMBL/GenBank/DDBJ databases">
        <title>Genome assembly of Danube salmon.</title>
        <authorList>
            <person name="Macqueen D.J."/>
            <person name="Gundappa M.K."/>
        </authorList>
    </citation>
    <scope>NUCLEOTIDE SEQUENCE [LARGE SCALE GENOMIC DNA]</scope>
</reference>
<name>A0A4W5N9K1_9TELE</name>
<keyword evidence="1" id="KW-0812">Transmembrane</keyword>